<comment type="caution">
    <text evidence="1">The sequence shown here is derived from an EMBL/GenBank/DDBJ whole genome shotgun (WGS) entry which is preliminary data.</text>
</comment>
<protein>
    <submittedName>
        <fullName evidence="1">Uncharacterized protein</fullName>
    </submittedName>
</protein>
<proteinExistence type="predicted"/>
<evidence type="ECO:0000313" key="2">
    <source>
        <dbReference type="Proteomes" id="UP001164250"/>
    </source>
</evidence>
<keyword evidence="2" id="KW-1185">Reference proteome</keyword>
<sequence length="159" mass="18433">MAMEDRNMLAADCVVISCCCQCLILQIIFFVLLKLPWKLIRKAKEYAKMKIRRTRKQEIIIKTTKGRYEDEFLQCHGGSELTIQVESSGLRCCLEEVEKVLEEFSEKGEFAFGSFWGREKSSSSSTNLARQEFEISNRFVQFEFVEIAASLSCSFRRLI</sequence>
<organism evidence="1 2">
    <name type="scientific">Pistacia atlantica</name>
    <dbReference type="NCBI Taxonomy" id="434234"/>
    <lineage>
        <taxon>Eukaryota</taxon>
        <taxon>Viridiplantae</taxon>
        <taxon>Streptophyta</taxon>
        <taxon>Embryophyta</taxon>
        <taxon>Tracheophyta</taxon>
        <taxon>Spermatophyta</taxon>
        <taxon>Magnoliopsida</taxon>
        <taxon>eudicotyledons</taxon>
        <taxon>Gunneridae</taxon>
        <taxon>Pentapetalae</taxon>
        <taxon>rosids</taxon>
        <taxon>malvids</taxon>
        <taxon>Sapindales</taxon>
        <taxon>Anacardiaceae</taxon>
        <taxon>Pistacia</taxon>
    </lineage>
</organism>
<evidence type="ECO:0000313" key="1">
    <source>
        <dbReference type="EMBL" id="KAJ0095343.1"/>
    </source>
</evidence>
<dbReference type="EMBL" id="CM047902">
    <property type="protein sequence ID" value="KAJ0095343.1"/>
    <property type="molecule type" value="Genomic_DNA"/>
</dbReference>
<name>A0ACC1B8V8_9ROSI</name>
<accession>A0ACC1B8V8</accession>
<reference evidence="2" key="1">
    <citation type="journal article" date="2023" name="G3 (Bethesda)">
        <title>Genome assembly and association tests identify interacting loci associated with vigor, precocity, and sex in interspecific pistachio rootstocks.</title>
        <authorList>
            <person name="Palmer W."/>
            <person name="Jacygrad E."/>
            <person name="Sagayaradj S."/>
            <person name="Cavanaugh K."/>
            <person name="Han R."/>
            <person name="Bertier L."/>
            <person name="Beede B."/>
            <person name="Kafkas S."/>
            <person name="Golino D."/>
            <person name="Preece J."/>
            <person name="Michelmore R."/>
        </authorList>
    </citation>
    <scope>NUCLEOTIDE SEQUENCE [LARGE SCALE GENOMIC DNA]</scope>
</reference>
<gene>
    <name evidence="1" type="ORF">Patl1_16558</name>
</gene>
<dbReference type="Proteomes" id="UP001164250">
    <property type="component" value="Chromosome 6"/>
</dbReference>